<dbReference type="AlphaFoldDB" id="A0A0D2X0J2"/>
<keyword evidence="3" id="KW-1185">Reference proteome</keyword>
<dbReference type="InParanoid" id="A0A0D2X0J2"/>
<name>A0A0D2X0J2_CAPO3</name>
<dbReference type="Proteomes" id="UP000008743">
    <property type="component" value="Unassembled WGS sequence"/>
</dbReference>
<proteinExistence type="predicted"/>
<reference evidence="3" key="1">
    <citation type="submission" date="2011-02" db="EMBL/GenBank/DDBJ databases">
        <title>The Genome Sequence of Capsaspora owczarzaki ATCC 30864.</title>
        <authorList>
            <person name="Russ C."/>
            <person name="Cuomo C."/>
            <person name="Burger G."/>
            <person name="Gray M.W."/>
            <person name="Holland P.W.H."/>
            <person name="King N."/>
            <person name="Lang F.B.F."/>
            <person name="Roger A.J."/>
            <person name="Ruiz-Trillo I."/>
            <person name="Young S.K."/>
            <person name="Zeng Q."/>
            <person name="Gargeya S."/>
            <person name="Alvarado L."/>
            <person name="Berlin A."/>
            <person name="Chapman S.B."/>
            <person name="Chen Z."/>
            <person name="Freedman E."/>
            <person name="Gellesch M."/>
            <person name="Goldberg J."/>
            <person name="Griggs A."/>
            <person name="Gujja S."/>
            <person name="Heilman E."/>
            <person name="Heiman D."/>
            <person name="Howarth C."/>
            <person name="Mehta T."/>
            <person name="Neiman D."/>
            <person name="Pearson M."/>
            <person name="Roberts A."/>
            <person name="Saif S."/>
            <person name="Shea T."/>
            <person name="Shenoy N."/>
            <person name="Sisk P."/>
            <person name="Stolte C."/>
            <person name="Sykes S."/>
            <person name="White J."/>
            <person name="Yandava C."/>
            <person name="Haas B."/>
            <person name="Nusbaum C."/>
            <person name="Birren B."/>
        </authorList>
    </citation>
    <scope>NUCLEOTIDE SEQUENCE</scope>
    <source>
        <strain evidence="3">ATCC 30864</strain>
    </source>
</reference>
<evidence type="ECO:0000313" key="2">
    <source>
        <dbReference type="EMBL" id="KJE89154.1"/>
    </source>
</evidence>
<evidence type="ECO:0000256" key="1">
    <source>
        <dbReference type="SAM" id="MobiDB-lite"/>
    </source>
</evidence>
<dbReference type="EMBL" id="KE346360">
    <property type="protein sequence ID" value="KJE89154.1"/>
    <property type="molecule type" value="Genomic_DNA"/>
</dbReference>
<gene>
    <name evidence="2" type="ORF">CAOG_009326</name>
</gene>
<sequence length="227" mass="24521">MSRKEASDGTKVESVQKSRGRGRRLQSRIQRCGVTTSGIESGQRLPRFEVGNHGNWRRLCIDFVGVAAAAIADIAATGILLHTGRIAATVTQIKDGARQEQSTNRVCRLSPLDEYLPGARNVLRQTVAVGQHVSEVQRRKRIFEWHHASEGEVGVEGGVGVSPSADENLQLERSKTLGWVGGGSGDIGVCSSKFAQINVRGRSLHKQLVQAVLQLRGGRSYGRATGC</sequence>
<protein>
    <submittedName>
        <fullName evidence="2">Uncharacterized protein</fullName>
    </submittedName>
</protein>
<organism evidence="2 3">
    <name type="scientific">Capsaspora owczarzaki (strain ATCC 30864)</name>
    <dbReference type="NCBI Taxonomy" id="595528"/>
    <lineage>
        <taxon>Eukaryota</taxon>
        <taxon>Filasterea</taxon>
        <taxon>Capsaspora</taxon>
    </lineage>
</organism>
<evidence type="ECO:0000313" key="3">
    <source>
        <dbReference type="Proteomes" id="UP000008743"/>
    </source>
</evidence>
<feature type="region of interest" description="Disordered" evidence="1">
    <location>
        <begin position="1"/>
        <end position="27"/>
    </location>
</feature>
<accession>A0A0D2X0J2</accession>
<feature type="compositionally biased region" description="Basic and acidic residues" evidence="1">
    <location>
        <begin position="1"/>
        <end position="16"/>
    </location>
</feature>